<dbReference type="RefSeq" id="WP_248411445.1">
    <property type="nucleotide sequence ID" value="NZ_JALPQF010000001.1"/>
</dbReference>
<protein>
    <submittedName>
        <fullName evidence="1">Uncharacterized protein</fullName>
    </submittedName>
</protein>
<evidence type="ECO:0000313" key="1">
    <source>
        <dbReference type="EMBL" id="MCK8479008.1"/>
    </source>
</evidence>
<accession>A0ABT0H3Q6</accession>
<keyword evidence="2" id="KW-1185">Reference proteome</keyword>
<comment type="caution">
    <text evidence="1">The sequence shown here is derived from an EMBL/GenBank/DDBJ whole genome shotgun (WGS) entry which is preliminary data.</text>
</comment>
<sequence length="751" mass="86477">MLSYQPPFMGVGNLTIFRDDIDPETFYYANIQPSIVQKDSGPAISAYTILPESSTSEDIKQVIDTSLSMEVSLKVSQDILEKAKEQIKEKWGKTAKRLMPVTVTDGKVYMILASAGENPNPDDWYVTSGVSPSIFGDNRAALVVKTDGEEAKRLVAALNEDLVAGHVYYELNILGIAPTFKAKMRIKWDRIYKHFEDMKVKNYVFYREEIGSTLDDLKETSMVEMEIEELDPDVTEYASKTLLNELKTEAIKRLFKPSVPPLSASKKIENRIAQAFGMIYSSVHPGSFHILRENHEVQTNELIVDLRERKVKKYPFYPQALLSSMIRDIGGMQDRLKWIELDDLPFRTETITLDLAADTFTINNIRTVKIDCEVWDATTNTKDIDHTSIFNKGETELKGTFKYTRQLKNEYLYKYKATIYLDNEGTGLPSQMEVDWQETNSEFIYFNPTEYFENVKLQIGVDDTDIFNHTHLIETTVVVSEKDSNNKLLSQTFLLKDTEDGKDQKVLSLLYSKLNPVKIDLEVKYYIVGSEEYTLTLPNHTDFSFFIPNPFENKWSVELMTKSNWDNTSKIISELRVWDHTRAVWIEEKFNFTKDQDSSTFSVVTSLETPKEVLEFRNTVITSEGNIIRGAWKEHTGPILMIKDDTKPERSIKATLVDAPDFEDLEIKEISITIVYEDSENDIAIDSDDFEKLVFQSVGETLRFTHPMIDASKRNYKYRYKAKSKSGNRYKSEWISTTNEDIKITIPNDIW</sequence>
<proteinExistence type="predicted"/>
<name>A0ABT0H3Q6_9FLAO</name>
<organism evidence="1 2">
    <name type="scientific">Psychroserpens algicola</name>
    <dbReference type="NCBI Taxonomy" id="1719034"/>
    <lineage>
        <taxon>Bacteria</taxon>
        <taxon>Pseudomonadati</taxon>
        <taxon>Bacteroidota</taxon>
        <taxon>Flavobacteriia</taxon>
        <taxon>Flavobacteriales</taxon>
        <taxon>Flavobacteriaceae</taxon>
        <taxon>Psychroserpens</taxon>
    </lineage>
</organism>
<gene>
    <name evidence="1" type="ORF">MUY34_00170</name>
</gene>
<evidence type="ECO:0000313" key="2">
    <source>
        <dbReference type="Proteomes" id="UP001203687"/>
    </source>
</evidence>
<dbReference type="Proteomes" id="UP001203687">
    <property type="component" value="Unassembled WGS sequence"/>
</dbReference>
<reference evidence="1" key="1">
    <citation type="submission" date="2022-04" db="EMBL/GenBank/DDBJ databases">
        <authorList>
            <person name="Ren T."/>
        </authorList>
    </citation>
    <scope>NUCLEOTIDE SEQUENCE</scope>
    <source>
        <strain evidence="1">F63249</strain>
    </source>
</reference>
<dbReference type="EMBL" id="JALPQF010000001">
    <property type="protein sequence ID" value="MCK8479008.1"/>
    <property type="molecule type" value="Genomic_DNA"/>
</dbReference>